<evidence type="ECO:0000256" key="1">
    <source>
        <dbReference type="ARBA" id="ARBA00001966"/>
    </source>
</evidence>
<comment type="cofactor">
    <cofactor evidence="1">
        <name>[4Fe-4S] cluster</name>
        <dbReference type="ChEBI" id="CHEBI:49883"/>
    </cofactor>
</comment>
<dbReference type="PANTHER" id="PTHR43409">
    <property type="entry name" value="ANAEROBIC MAGNESIUM-PROTOPORPHYRIN IX MONOMETHYL ESTER CYCLASE-RELATED"/>
    <property type="match status" value="1"/>
</dbReference>
<dbReference type="InterPro" id="IPR006638">
    <property type="entry name" value="Elp3/MiaA/NifB-like_rSAM"/>
</dbReference>
<keyword evidence="4" id="KW-0949">S-adenosyl-L-methionine</keyword>
<dbReference type="CDD" id="cd01335">
    <property type="entry name" value="Radical_SAM"/>
    <property type="match status" value="1"/>
</dbReference>
<evidence type="ECO:0000256" key="2">
    <source>
        <dbReference type="ARBA" id="ARBA00022603"/>
    </source>
</evidence>
<dbReference type="SFLD" id="SFLDG01123">
    <property type="entry name" value="methyltransferase_(Class_B)"/>
    <property type="match status" value="1"/>
</dbReference>
<sequence>MPSDPSAALITGADLRHPLDALFVNAPLRDYAERPRVNDFTLPVLGMGYLATYAAAQGFTVGVLDAEAHGLGIDHTIDIVNRAAPRWVGFNLLAPTYQVSARIAAALDPAVKVMLGGHQAKAMPVEILTDPRMSRCEALVLGEGETRVATLLDDHRSRTELPGVMWLDPILKHPVTGGIPGNAHHLAPDVDALPFVDRRYLAQDPHHEAGRWEANMVGARGCPYDCSFCGAAVSANPDITIRTRDPHNILAEMHQLRDTGVTAFRFVDDLFLGARRVIDHMMGAFTTERVGDWAVWDATGRINVLHRAGNHTLDTLARNGLREVALGIESGSERVLTLIDKRIDPDMTKTVVRRLTERGINVKGYFILGFPTETPAEITATVRLVHDLWDLTDPLPGRFRASAFEYRPYPGTPDWHRLLATGRYTTGQLLDYSAVNLTDAGVDESMRERNEFNFSVNLQLSEAPIDHVRAQLVALTREQHARKATTA</sequence>
<evidence type="ECO:0000259" key="8">
    <source>
        <dbReference type="PROSITE" id="PS51332"/>
    </source>
</evidence>
<keyword evidence="3" id="KW-0808">Transferase</keyword>
<dbReference type="Pfam" id="PF02310">
    <property type="entry name" value="B12-binding"/>
    <property type="match status" value="1"/>
</dbReference>
<keyword evidence="6" id="KW-0408">Iron</keyword>
<dbReference type="EMBL" id="JBHSQO010000082">
    <property type="protein sequence ID" value="MFC6094912.1"/>
    <property type="molecule type" value="Genomic_DNA"/>
</dbReference>
<dbReference type="SFLD" id="SFLDS00029">
    <property type="entry name" value="Radical_SAM"/>
    <property type="match status" value="1"/>
</dbReference>
<accession>A0ABW1PJD4</accession>
<dbReference type="InterPro" id="IPR006158">
    <property type="entry name" value="Cobalamin-bd"/>
</dbReference>
<dbReference type="SUPFAM" id="SSF102114">
    <property type="entry name" value="Radical SAM enzymes"/>
    <property type="match status" value="1"/>
</dbReference>
<proteinExistence type="predicted"/>
<dbReference type="InterPro" id="IPR051198">
    <property type="entry name" value="BchE-like"/>
</dbReference>
<reference evidence="11" key="1">
    <citation type="journal article" date="2019" name="Int. J. Syst. Evol. Microbiol.">
        <title>The Global Catalogue of Microorganisms (GCM) 10K type strain sequencing project: providing services to taxonomists for standard genome sequencing and annotation.</title>
        <authorList>
            <consortium name="The Broad Institute Genomics Platform"/>
            <consortium name="The Broad Institute Genome Sequencing Center for Infectious Disease"/>
            <person name="Wu L."/>
            <person name="Ma J."/>
        </authorList>
    </citation>
    <scope>NUCLEOTIDE SEQUENCE [LARGE SCALE GENOMIC DNA]</scope>
    <source>
        <strain evidence="11">CGMCC 4.7246</strain>
    </source>
</reference>
<comment type="caution">
    <text evidence="10">The sequence shown here is derived from an EMBL/GenBank/DDBJ whole genome shotgun (WGS) entry which is preliminary data.</text>
</comment>
<dbReference type="Proteomes" id="UP001596220">
    <property type="component" value="Unassembled WGS sequence"/>
</dbReference>
<dbReference type="Pfam" id="PF04055">
    <property type="entry name" value="Radical_SAM"/>
    <property type="match status" value="1"/>
</dbReference>
<dbReference type="RefSeq" id="WP_380643636.1">
    <property type="nucleotide sequence ID" value="NZ_JBHSQO010000082.1"/>
</dbReference>
<name>A0ABW1PJD4_9PSEU</name>
<evidence type="ECO:0000259" key="9">
    <source>
        <dbReference type="PROSITE" id="PS51918"/>
    </source>
</evidence>
<evidence type="ECO:0000256" key="5">
    <source>
        <dbReference type="ARBA" id="ARBA00022723"/>
    </source>
</evidence>
<gene>
    <name evidence="10" type="ORF">ACFP3R_37100</name>
</gene>
<evidence type="ECO:0000256" key="3">
    <source>
        <dbReference type="ARBA" id="ARBA00022679"/>
    </source>
</evidence>
<dbReference type="InterPro" id="IPR023404">
    <property type="entry name" value="rSAM_horseshoe"/>
</dbReference>
<organism evidence="10 11">
    <name type="scientific">Saccharothrix lopnurensis</name>
    <dbReference type="NCBI Taxonomy" id="1670621"/>
    <lineage>
        <taxon>Bacteria</taxon>
        <taxon>Bacillati</taxon>
        <taxon>Actinomycetota</taxon>
        <taxon>Actinomycetes</taxon>
        <taxon>Pseudonocardiales</taxon>
        <taxon>Pseudonocardiaceae</taxon>
        <taxon>Saccharothrix</taxon>
    </lineage>
</organism>
<keyword evidence="5" id="KW-0479">Metal-binding</keyword>
<dbReference type="SMART" id="SM00729">
    <property type="entry name" value="Elp3"/>
    <property type="match status" value="1"/>
</dbReference>
<feature type="domain" description="B12-binding" evidence="8">
    <location>
        <begin position="27"/>
        <end position="162"/>
    </location>
</feature>
<keyword evidence="7" id="KW-0411">Iron-sulfur</keyword>
<dbReference type="PANTHER" id="PTHR43409:SF7">
    <property type="entry name" value="BLL1977 PROTEIN"/>
    <property type="match status" value="1"/>
</dbReference>
<dbReference type="PROSITE" id="PS51332">
    <property type="entry name" value="B12_BINDING"/>
    <property type="match status" value="1"/>
</dbReference>
<dbReference type="InterPro" id="IPR007197">
    <property type="entry name" value="rSAM"/>
</dbReference>
<evidence type="ECO:0000256" key="7">
    <source>
        <dbReference type="ARBA" id="ARBA00023014"/>
    </source>
</evidence>
<dbReference type="Gene3D" id="3.40.50.280">
    <property type="entry name" value="Cobalamin-binding domain"/>
    <property type="match status" value="1"/>
</dbReference>
<dbReference type="PROSITE" id="PS51918">
    <property type="entry name" value="RADICAL_SAM"/>
    <property type="match status" value="1"/>
</dbReference>
<evidence type="ECO:0000313" key="10">
    <source>
        <dbReference type="EMBL" id="MFC6094912.1"/>
    </source>
</evidence>
<evidence type="ECO:0000256" key="6">
    <source>
        <dbReference type="ARBA" id="ARBA00023004"/>
    </source>
</evidence>
<evidence type="ECO:0000256" key="4">
    <source>
        <dbReference type="ARBA" id="ARBA00022691"/>
    </source>
</evidence>
<dbReference type="SFLD" id="SFLDG01082">
    <property type="entry name" value="B12-binding_domain_containing"/>
    <property type="match status" value="1"/>
</dbReference>
<dbReference type="InterPro" id="IPR034466">
    <property type="entry name" value="Methyltransferase_Class_B"/>
</dbReference>
<dbReference type="InterPro" id="IPR058240">
    <property type="entry name" value="rSAM_sf"/>
</dbReference>
<dbReference type="Gene3D" id="3.80.30.20">
    <property type="entry name" value="tm_1862 like domain"/>
    <property type="match status" value="1"/>
</dbReference>
<protein>
    <submittedName>
        <fullName evidence="10">B12-binding domain-containing radical SAM protein</fullName>
    </submittedName>
</protein>
<feature type="domain" description="Radical SAM core" evidence="9">
    <location>
        <begin position="208"/>
        <end position="455"/>
    </location>
</feature>
<evidence type="ECO:0000313" key="11">
    <source>
        <dbReference type="Proteomes" id="UP001596220"/>
    </source>
</evidence>
<keyword evidence="2" id="KW-0489">Methyltransferase</keyword>
<keyword evidence="11" id="KW-1185">Reference proteome</keyword>